<feature type="region of interest" description="Disordered" evidence="7">
    <location>
        <begin position="89"/>
        <end position="156"/>
    </location>
</feature>
<dbReference type="GO" id="GO:0000978">
    <property type="term" value="F:RNA polymerase II cis-regulatory region sequence-specific DNA binding"/>
    <property type="evidence" value="ECO:0007669"/>
    <property type="project" value="TreeGrafter"/>
</dbReference>
<dbReference type="GO" id="GO:0046983">
    <property type="term" value="F:protein dimerization activity"/>
    <property type="evidence" value="ECO:0007669"/>
    <property type="project" value="InterPro"/>
</dbReference>
<dbReference type="GO" id="GO:0005634">
    <property type="term" value="C:nucleus"/>
    <property type="evidence" value="ECO:0007669"/>
    <property type="project" value="UniProtKB-SubCell"/>
</dbReference>
<dbReference type="InterPro" id="IPR011598">
    <property type="entry name" value="bHLH_dom"/>
</dbReference>
<dbReference type="Gene3D" id="4.10.280.10">
    <property type="entry name" value="Helix-loop-helix DNA-binding domain"/>
    <property type="match status" value="1"/>
</dbReference>
<feature type="compositionally biased region" description="Low complexity" evidence="7">
    <location>
        <begin position="134"/>
        <end position="150"/>
    </location>
</feature>
<dbReference type="SMART" id="SM00353">
    <property type="entry name" value="HLH"/>
    <property type="match status" value="1"/>
</dbReference>
<proteinExistence type="predicted"/>
<evidence type="ECO:0000313" key="9">
    <source>
        <dbReference type="EMBL" id="KAF9071389.1"/>
    </source>
</evidence>
<evidence type="ECO:0000256" key="3">
    <source>
        <dbReference type="ARBA" id="ARBA00023125"/>
    </source>
</evidence>
<feature type="domain" description="BHLH" evidence="8">
    <location>
        <begin position="167"/>
        <end position="217"/>
    </location>
</feature>
<dbReference type="OrthoDB" id="5778525at2759"/>
<reference evidence="9" key="1">
    <citation type="submission" date="2020-11" db="EMBL/GenBank/DDBJ databases">
        <authorList>
            <consortium name="DOE Joint Genome Institute"/>
            <person name="Ahrendt S."/>
            <person name="Riley R."/>
            <person name="Andreopoulos W."/>
            <person name="Labutti K."/>
            <person name="Pangilinan J."/>
            <person name="Ruiz-Duenas F.J."/>
            <person name="Barrasa J.M."/>
            <person name="Sanchez-Garcia M."/>
            <person name="Camarero S."/>
            <person name="Miyauchi S."/>
            <person name="Serrano A."/>
            <person name="Linde D."/>
            <person name="Babiker R."/>
            <person name="Drula E."/>
            <person name="Ayuso-Fernandez I."/>
            <person name="Pacheco R."/>
            <person name="Padilla G."/>
            <person name="Ferreira P."/>
            <person name="Barriuso J."/>
            <person name="Kellner H."/>
            <person name="Castanera R."/>
            <person name="Alfaro M."/>
            <person name="Ramirez L."/>
            <person name="Pisabarro A.G."/>
            <person name="Kuo A."/>
            <person name="Tritt A."/>
            <person name="Lipzen A."/>
            <person name="He G."/>
            <person name="Yan M."/>
            <person name="Ng V."/>
            <person name="Cullen D."/>
            <person name="Martin F."/>
            <person name="Rosso M.-N."/>
            <person name="Henrissat B."/>
            <person name="Hibbett D."/>
            <person name="Martinez A.T."/>
            <person name="Grigoriev I.V."/>
        </authorList>
    </citation>
    <scope>NUCLEOTIDE SEQUENCE</scope>
    <source>
        <strain evidence="9">AH 40177</strain>
    </source>
</reference>
<dbReference type="InterPro" id="IPR052207">
    <property type="entry name" value="Max-like/E-box_TFs"/>
</dbReference>
<keyword evidence="5" id="KW-0539">Nucleus</keyword>
<dbReference type="PANTHER" id="PTHR15741">
    <property type="entry name" value="BASIC HELIX-LOOP-HELIX ZIP TRANSCRIPTION FACTOR"/>
    <property type="match status" value="1"/>
</dbReference>
<comment type="caution">
    <text evidence="9">The sequence shown here is derived from an EMBL/GenBank/DDBJ whole genome shotgun (WGS) entry which is preliminary data.</text>
</comment>
<evidence type="ECO:0000256" key="1">
    <source>
        <dbReference type="ARBA" id="ARBA00004123"/>
    </source>
</evidence>
<dbReference type="GO" id="GO:0000981">
    <property type="term" value="F:DNA-binding transcription factor activity, RNA polymerase II-specific"/>
    <property type="evidence" value="ECO:0007669"/>
    <property type="project" value="TreeGrafter"/>
</dbReference>
<keyword evidence="10" id="KW-1185">Reference proteome</keyword>
<dbReference type="SUPFAM" id="SSF47459">
    <property type="entry name" value="HLH, helix-loop-helix DNA-binding domain"/>
    <property type="match status" value="1"/>
</dbReference>
<dbReference type="EMBL" id="JADNRY010000033">
    <property type="protein sequence ID" value="KAF9071389.1"/>
    <property type="molecule type" value="Genomic_DNA"/>
</dbReference>
<dbReference type="PANTHER" id="PTHR15741:SF27">
    <property type="entry name" value="TRANSCRIPTION FACTOR AP-4"/>
    <property type="match status" value="1"/>
</dbReference>
<dbReference type="Pfam" id="PF00010">
    <property type="entry name" value="HLH"/>
    <property type="match status" value="1"/>
</dbReference>
<keyword evidence="3" id="KW-0238">DNA-binding</keyword>
<organism evidence="9 10">
    <name type="scientific">Rhodocollybia butyracea</name>
    <dbReference type="NCBI Taxonomy" id="206335"/>
    <lineage>
        <taxon>Eukaryota</taxon>
        <taxon>Fungi</taxon>
        <taxon>Dikarya</taxon>
        <taxon>Basidiomycota</taxon>
        <taxon>Agaricomycotina</taxon>
        <taxon>Agaricomycetes</taxon>
        <taxon>Agaricomycetidae</taxon>
        <taxon>Agaricales</taxon>
        <taxon>Marasmiineae</taxon>
        <taxon>Omphalotaceae</taxon>
        <taxon>Rhodocollybia</taxon>
    </lineage>
</organism>
<feature type="compositionally biased region" description="Polar residues" evidence="7">
    <location>
        <begin position="11"/>
        <end position="35"/>
    </location>
</feature>
<protein>
    <recommendedName>
        <fullName evidence="8">BHLH domain-containing protein</fullName>
    </recommendedName>
</protein>
<feature type="region of interest" description="Disordered" evidence="7">
    <location>
        <begin position="1"/>
        <end position="35"/>
    </location>
</feature>
<evidence type="ECO:0000313" key="10">
    <source>
        <dbReference type="Proteomes" id="UP000772434"/>
    </source>
</evidence>
<evidence type="ECO:0000256" key="4">
    <source>
        <dbReference type="ARBA" id="ARBA00023163"/>
    </source>
</evidence>
<evidence type="ECO:0000256" key="6">
    <source>
        <dbReference type="SAM" id="Coils"/>
    </source>
</evidence>
<dbReference type="AlphaFoldDB" id="A0A9P5U9W6"/>
<keyword evidence="6" id="KW-0175">Coiled coil</keyword>
<keyword evidence="4" id="KW-0804">Transcription</keyword>
<accession>A0A9P5U9W6</accession>
<keyword evidence="2" id="KW-0805">Transcription regulation</keyword>
<evidence type="ECO:0000259" key="8">
    <source>
        <dbReference type="PROSITE" id="PS50888"/>
    </source>
</evidence>
<dbReference type="Proteomes" id="UP000772434">
    <property type="component" value="Unassembled WGS sequence"/>
</dbReference>
<evidence type="ECO:0000256" key="5">
    <source>
        <dbReference type="ARBA" id="ARBA00023242"/>
    </source>
</evidence>
<name>A0A9P5U9W6_9AGAR</name>
<evidence type="ECO:0000256" key="2">
    <source>
        <dbReference type="ARBA" id="ARBA00023015"/>
    </source>
</evidence>
<dbReference type="PROSITE" id="PS50888">
    <property type="entry name" value="BHLH"/>
    <property type="match status" value="1"/>
</dbReference>
<comment type="subcellular location">
    <subcellularLocation>
        <location evidence="1">Nucleus</location>
    </subcellularLocation>
</comment>
<sequence length="258" mass="28407">MDYSSFVAPPSFSSNSSVDYLQDPTNAPSLHHYSSSAFNTLGSPMTSHSGPRSTFSDYGYAPVAPPLSGRYTPLENASVPPPTLAYGFGNTNAVSDGRHSGRRGLGSNPSSSFPSAPYATTAAHRNRQNSINVSTTRPSTPRSPNSNTSNYDWDEAEEEHARIIQAAVRRERIVSDQKRRDDLRSGFKRLRSTLPPTNQKLSQAKLLDFAAEHISQLEAELETVNKLNTTSARHISQLEAELEAANNELNIYRPYYDQ</sequence>
<feature type="coiled-coil region" evidence="6">
    <location>
        <begin position="207"/>
        <end position="248"/>
    </location>
</feature>
<dbReference type="InterPro" id="IPR036638">
    <property type="entry name" value="HLH_DNA-bd_sf"/>
</dbReference>
<gene>
    <name evidence="9" type="ORF">BDP27DRAFT_1419180</name>
</gene>
<evidence type="ECO:0000256" key="7">
    <source>
        <dbReference type="SAM" id="MobiDB-lite"/>
    </source>
</evidence>